<evidence type="ECO:0000313" key="2">
    <source>
        <dbReference type="EMBL" id="KYD13059.1"/>
    </source>
</evidence>
<dbReference type="EMBL" id="LQYT01000085">
    <property type="protein sequence ID" value="KYD13059.1"/>
    <property type="molecule type" value="Genomic_DNA"/>
</dbReference>
<dbReference type="AlphaFoldDB" id="A0A150LM26"/>
<accession>A0A150LM26</accession>
<evidence type="ECO:0000256" key="1">
    <source>
        <dbReference type="SAM" id="MobiDB-lite"/>
    </source>
</evidence>
<name>A0A150LM26_9BACI</name>
<gene>
    <name evidence="2" type="ORF">B4135_3000</name>
</gene>
<proteinExistence type="predicted"/>
<organism evidence="2 3">
    <name type="scientific">Caldibacillus debilis</name>
    <dbReference type="NCBI Taxonomy" id="301148"/>
    <lineage>
        <taxon>Bacteria</taxon>
        <taxon>Bacillati</taxon>
        <taxon>Bacillota</taxon>
        <taxon>Bacilli</taxon>
        <taxon>Bacillales</taxon>
        <taxon>Bacillaceae</taxon>
        <taxon>Caldibacillus</taxon>
    </lineage>
</organism>
<sequence>MASGSFPFRAKYVYNWFKTNVGDSPAPSLFGQNPASSPVSLRAESKPGFFLQRFRTGKETPGRKSARKQNPPGCRSA</sequence>
<protein>
    <submittedName>
        <fullName evidence="2">Uncharacterized protein</fullName>
    </submittedName>
</protein>
<comment type="caution">
    <text evidence="2">The sequence shown here is derived from an EMBL/GenBank/DDBJ whole genome shotgun (WGS) entry which is preliminary data.</text>
</comment>
<dbReference type="Proteomes" id="UP000075683">
    <property type="component" value="Unassembled WGS sequence"/>
</dbReference>
<reference evidence="2 3" key="1">
    <citation type="submission" date="2016-01" db="EMBL/GenBank/DDBJ databases">
        <title>Draft Genome Sequences of Seven Thermophilic Sporeformers Isolated from Foods.</title>
        <authorList>
            <person name="Berendsen E.M."/>
            <person name="Wells-Bennik M.H."/>
            <person name="Krawcyk A.O."/>
            <person name="De Jong A."/>
            <person name="Holsappel S."/>
            <person name="Eijlander R.T."/>
            <person name="Kuipers O.P."/>
        </authorList>
    </citation>
    <scope>NUCLEOTIDE SEQUENCE [LARGE SCALE GENOMIC DNA]</scope>
    <source>
        <strain evidence="2 3">B4135</strain>
    </source>
</reference>
<evidence type="ECO:0000313" key="3">
    <source>
        <dbReference type="Proteomes" id="UP000075683"/>
    </source>
</evidence>
<feature type="region of interest" description="Disordered" evidence="1">
    <location>
        <begin position="53"/>
        <end position="77"/>
    </location>
</feature>